<feature type="region of interest" description="Disordered" evidence="1">
    <location>
        <begin position="1"/>
        <end position="70"/>
    </location>
</feature>
<evidence type="ECO:0000256" key="1">
    <source>
        <dbReference type="SAM" id="MobiDB-lite"/>
    </source>
</evidence>
<accession>A0A084QK96</accession>
<dbReference type="OMA" id="INWAKYQ"/>
<evidence type="ECO:0000313" key="2">
    <source>
        <dbReference type="EMBL" id="KFA64381.1"/>
    </source>
</evidence>
<dbReference type="HOGENOM" id="CLU_040837_0_0_1"/>
<reference evidence="2 3" key="1">
    <citation type="journal article" date="2014" name="BMC Genomics">
        <title>Comparative genome sequencing reveals chemotype-specific gene clusters in the toxigenic black mold Stachybotrys.</title>
        <authorList>
            <person name="Semeiks J."/>
            <person name="Borek D."/>
            <person name="Otwinowski Z."/>
            <person name="Grishin N.V."/>
        </authorList>
    </citation>
    <scope>NUCLEOTIDE SEQUENCE [LARGE SCALE GENOMIC DNA]</scope>
    <source>
        <strain evidence="2 3">IBT 40285</strain>
    </source>
</reference>
<evidence type="ECO:0000313" key="3">
    <source>
        <dbReference type="Proteomes" id="UP000028524"/>
    </source>
</evidence>
<proteinExistence type="predicted"/>
<name>A0A084QK96_STAC4</name>
<protein>
    <submittedName>
        <fullName evidence="2">Uncharacterized protein</fullName>
    </submittedName>
</protein>
<dbReference type="STRING" id="1283841.A0A084QK96"/>
<dbReference type="OrthoDB" id="20473at2759"/>
<gene>
    <name evidence="2" type="ORF">S40285_01027</name>
</gene>
<dbReference type="InterPro" id="IPR037830">
    <property type="entry name" value="ZZZ3"/>
</dbReference>
<keyword evidence="3" id="KW-1185">Reference proteome</keyword>
<organism evidence="2 3">
    <name type="scientific">Stachybotrys chlorohalonatus (strain IBT 40285)</name>
    <dbReference type="NCBI Taxonomy" id="1283841"/>
    <lineage>
        <taxon>Eukaryota</taxon>
        <taxon>Fungi</taxon>
        <taxon>Dikarya</taxon>
        <taxon>Ascomycota</taxon>
        <taxon>Pezizomycotina</taxon>
        <taxon>Sordariomycetes</taxon>
        <taxon>Hypocreomycetidae</taxon>
        <taxon>Hypocreales</taxon>
        <taxon>Stachybotryaceae</taxon>
        <taxon>Stachybotrys</taxon>
    </lineage>
</organism>
<dbReference type="Proteomes" id="UP000028524">
    <property type="component" value="Unassembled WGS sequence"/>
</dbReference>
<dbReference type="InParanoid" id="A0A084QK96"/>
<dbReference type="EMBL" id="KL660686">
    <property type="protein sequence ID" value="KFA64381.1"/>
    <property type="molecule type" value="Genomic_DNA"/>
</dbReference>
<dbReference type="AlphaFoldDB" id="A0A084QK96"/>
<sequence>MPALTIDTDTDNGTRGRSPSPTRPPMSPITPTLPAARLADPQPSRQTFTHSQADQVGIPPPAPRAVDFDSNPDVIALKSAISVLQMQRQRATADIQTLSRVKDEAMQDPEGFATALADGTLHKPPTQPFADADDEDDDEGHVTETETAGSSRTAQQQPNPAVKWQPLPKPQDVVRCPPINWSKYAVVGESLDKLHAEQVANPPQGVPATIALSGAYEFRGDGSKERYVGIAAPYAPGKDKLEKKPRSKK</sequence>
<dbReference type="PANTHER" id="PTHR22705:SF0">
    <property type="entry name" value="ZZ-TYPE ZINC FINGER-CONTAINING PROTEIN 3"/>
    <property type="match status" value="1"/>
</dbReference>
<feature type="region of interest" description="Disordered" evidence="1">
    <location>
        <begin position="100"/>
        <end position="170"/>
    </location>
</feature>
<dbReference type="PANTHER" id="PTHR22705">
    <property type="entry name" value="ZINC FINGER, ZZ DOMAIN CONTAINING 3"/>
    <property type="match status" value="1"/>
</dbReference>
<feature type="compositionally biased region" description="Polar residues" evidence="1">
    <location>
        <begin position="43"/>
        <end position="54"/>
    </location>
</feature>
<feature type="compositionally biased region" description="Polar residues" evidence="1">
    <location>
        <begin position="145"/>
        <end position="159"/>
    </location>
</feature>